<reference evidence="1 2" key="1">
    <citation type="submission" date="2024-05" db="EMBL/GenBank/DDBJ databases">
        <authorList>
            <person name="Venkateswaran K."/>
        </authorList>
    </citation>
    <scope>NUCLEOTIDE SEQUENCE [LARGE SCALE GENOMIC DNA]</scope>
    <source>
        <strain evidence="1 2">179-C4-2-HS</strain>
    </source>
</reference>
<dbReference type="EMBL" id="JAROBZ020000001">
    <property type="protein sequence ID" value="MFB3167778.1"/>
    <property type="molecule type" value="Genomic_DNA"/>
</dbReference>
<name>A0ABV4YT76_9BACI</name>
<dbReference type="InterPro" id="IPR015943">
    <property type="entry name" value="WD40/YVTN_repeat-like_dom_sf"/>
</dbReference>
<gene>
    <name evidence="1" type="ORF">P5G62_011745</name>
</gene>
<keyword evidence="2" id="KW-1185">Reference proteome</keyword>
<sequence>MRTLYIIGGQQKDRIADEWHQYQKGVIVKLDLDNKRFIKSLEYISPQEVCPNHDPSIVFKAGTVKNKQLYVCTQTEILIYSLPQLNLIGYLSLPCFNDVHHIRPNHNGNYLIANTGLDMVLELNPNGTISNEWNVLGQNPWERFSRTIDYRKILTTKPHQSHPNYVFLLGNDIWVTRCLQKDAICLTKSNHQINIGGSLVHDGILVGNTIYFTKVDGHIVTVDANTLKVKNEYNLNDFSNAKNRLGWCRGIKVLNNDTVIVGFTRVRPSKNGLQGAPLFEQENDILPTRIACYHLSQRKLLWEFDLEPFGLNAVFSIHSEDE</sequence>
<proteinExistence type="predicted"/>
<evidence type="ECO:0000313" key="1">
    <source>
        <dbReference type="EMBL" id="MFB3167778.1"/>
    </source>
</evidence>
<organism evidence="1 2">
    <name type="scientific">Neobacillus driksii</name>
    <dbReference type="NCBI Taxonomy" id="3035913"/>
    <lineage>
        <taxon>Bacteria</taxon>
        <taxon>Bacillati</taxon>
        <taxon>Bacillota</taxon>
        <taxon>Bacilli</taxon>
        <taxon>Bacillales</taxon>
        <taxon>Bacillaceae</taxon>
        <taxon>Neobacillus</taxon>
    </lineage>
</organism>
<protein>
    <submittedName>
        <fullName evidence="1">Uncharacterized protein</fullName>
    </submittedName>
</protein>
<dbReference type="RefSeq" id="WP_306074135.1">
    <property type="nucleotide sequence ID" value="NZ_JAROBZ020000001.1"/>
</dbReference>
<dbReference type="SUPFAM" id="SSF101898">
    <property type="entry name" value="NHL repeat"/>
    <property type="match status" value="1"/>
</dbReference>
<dbReference type="Proteomes" id="UP001241748">
    <property type="component" value="Unassembled WGS sequence"/>
</dbReference>
<evidence type="ECO:0000313" key="2">
    <source>
        <dbReference type="Proteomes" id="UP001241748"/>
    </source>
</evidence>
<dbReference type="Gene3D" id="2.130.10.10">
    <property type="entry name" value="YVTN repeat-like/Quinoprotein amine dehydrogenase"/>
    <property type="match status" value="1"/>
</dbReference>
<comment type="caution">
    <text evidence="1">The sequence shown here is derived from an EMBL/GenBank/DDBJ whole genome shotgun (WGS) entry which is preliminary data.</text>
</comment>
<accession>A0ABV4YT76</accession>